<dbReference type="AlphaFoldDB" id="A0A6A4H3S3"/>
<name>A0A6A4H3S3_9AGAR</name>
<dbReference type="Proteomes" id="UP000799118">
    <property type="component" value="Unassembled WGS sequence"/>
</dbReference>
<evidence type="ECO:0000313" key="2">
    <source>
        <dbReference type="EMBL" id="KAE9392426.1"/>
    </source>
</evidence>
<feature type="compositionally biased region" description="Polar residues" evidence="1">
    <location>
        <begin position="159"/>
        <end position="186"/>
    </location>
</feature>
<accession>A0A6A4H3S3</accession>
<evidence type="ECO:0000313" key="3">
    <source>
        <dbReference type="Proteomes" id="UP000799118"/>
    </source>
</evidence>
<evidence type="ECO:0000256" key="1">
    <source>
        <dbReference type="SAM" id="MobiDB-lite"/>
    </source>
</evidence>
<keyword evidence="3" id="KW-1185">Reference proteome</keyword>
<proteinExistence type="predicted"/>
<feature type="compositionally biased region" description="Polar residues" evidence="1">
    <location>
        <begin position="131"/>
        <end position="143"/>
    </location>
</feature>
<feature type="compositionally biased region" description="Basic and acidic residues" evidence="1">
    <location>
        <begin position="84"/>
        <end position="98"/>
    </location>
</feature>
<feature type="compositionally biased region" description="Low complexity" evidence="1">
    <location>
        <begin position="244"/>
        <end position="261"/>
    </location>
</feature>
<sequence>MFLRKKAKTAATPNPSPNPNFVSPTRAAESTSNDTPPPLFAKFATQGQSGFGNESRNGEKKPMVSGPMTLVSKRESVAASAGKGMDRAPDTARTRIQSEKPLPPPIVTPEEETQDILSSRPPQSALPINRRASNTPRISSANGADSVPPEGPGVRRITTKPTSPPSRNSSLTQPAQTQAHIASPQSLPARKSSAQDLRRKETKSSYSGHDAQRDNLIPTRPTNNQSYAPVDPPSSYRITSTAAPSSRPPSSFNNGNNNNGPVVIFWKK</sequence>
<feature type="region of interest" description="Disordered" evidence="1">
    <location>
        <begin position="1"/>
        <end position="268"/>
    </location>
</feature>
<organism evidence="2 3">
    <name type="scientific">Gymnopus androsaceus JB14</name>
    <dbReference type="NCBI Taxonomy" id="1447944"/>
    <lineage>
        <taxon>Eukaryota</taxon>
        <taxon>Fungi</taxon>
        <taxon>Dikarya</taxon>
        <taxon>Basidiomycota</taxon>
        <taxon>Agaricomycotina</taxon>
        <taxon>Agaricomycetes</taxon>
        <taxon>Agaricomycetidae</taxon>
        <taxon>Agaricales</taxon>
        <taxon>Marasmiineae</taxon>
        <taxon>Omphalotaceae</taxon>
        <taxon>Gymnopus</taxon>
    </lineage>
</organism>
<feature type="compositionally biased region" description="Polar residues" evidence="1">
    <location>
        <begin position="45"/>
        <end position="55"/>
    </location>
</feature>
<gene>
    <name evidence="2" type="ORF">BT96DRAFT_274581</name>
</gene>
<reference evidence="2" key="1">
    <citation type="journal article" date="2019" name="Environ. Microbiol.">
        <title>Fungal ecological strategies reflected in gene transcription - a case study of two litter decomposers.</title>
        <authorList>
            <person name="Barbi F."/>
            <person name="Kohler A."/>
            <person name="Barry K."/>
            <person name="Baskaran P."/>
            <person name="Daum C."/>
            <person name="Fauchery L."/>
            <person name="Ihrmark K."/>
            <person name="Kuo A."/>
            <person name="LaButti K."/>
            <person name="Lipzen A."/>
            <person name="Morin E."/>
            <person name="Grigoriev I.V."/>
            <person name="Henrissat B."/>
            <person name="Lindahl B."/>
            <person name="Martin F."/>
        </authorList>
    </citation>
    <scope>NUCLEOTIDE SEQUENCE</scope>
    <source>
        <strain evidence="2">JB14</strain>
    </source>
</reference>
<protein>
    <submittedName>
        <fullName evidence="2">Uncharacterized protein</fullName>
    </submittedName>
</protein>
<dbReference type="EMBL" id="ML769596">
    <property type="protein sequence ID" value="KAE9392426.1"/>
    <property type="molecule type" value="Genomic_DNA"/>
</dbReference>